<keyword evidence="3 5" id="KW-1133">Transmembrane helix</keyword>
<dbReference type="InterPro" id="IPR010982">
    <property type="entry name" value="Lambda_DNA-bd_dom_sf"/>
</dbReference>
<evidence type="ECO:0000259" key="6">
    <source>
        <dbReference type="PROSITE" id="PS50943"/>
    </source>
</evidence>
<dbReference type="OrthoDB" id="1357763at2"/>
<gene>
    <name evidence="7" type="ORF">BST99_13125</name>
</gene>
<dbReference type="Pfam" id="PF09685">
    <property type="entry name" value="MamF_MmsF"/>
    <property type="match status" value="1"/>
</dbReference>
<dbReference type="SMART" id="SM00530">
    <property type="entry name" value="HTH_XRE"/>
    <property type="match status" value="1"/>
</dbReference>
<feature type="domain" description="HTH cro/C1-type" evidence="6">
    <location>
        <begin position="5"/>
        <end position="58"/>
    </location>
</feature>
<evidence type="ECO:0000256" key="4">
    <source>
        <dbReference type="ARBA" id="ARBA00023136"/>
    </source>
</evidence>
<dbReference type="InterPro" id="IPR001387">
    <property type="entry name" value="Cro/C1-type_HTH"/>
</dbReference>
<evidence type="ECO:0000313" key="8">
    <source>
        <dbReference type="Proteomes" id="UP000239366"/>
    </source>
</evidence>
<keyword evidence="4 5" id="KW-0472">Membrane</keyword>
<dbReference type="Gene3D" id="1.10.260.40">
    <property type="entry name" value="lambda repressor-like DNA-binding domains"/>
    <property type="match status" value="1"/>
</dbReference>
<dbReference type="SUPFAM" id="SSF47413">
    <property type="entry name" value="lambda repressor-like DNA-binding domains"/>
    <property type="match status" value="1"/>
</dbReference>
<keyword evidence="8" id="KW-1185">Reference proteome</keyword>
<dbReference type="PROSITE" id="PS50943">
    <property type="entry name" value="HTH_CROC1"/>
    <property type="match status" value="1"/>
</dbReference>
<reference evidence="8" key="1">
    <citation type="submission" date="2016-11" db="EMBL/GenBank/DDBJ databases">
        <title>Trade-off between light-utilization and light-protection in marine flavobacteria.</title>
        <authorList>
            <person name="Kumagai Y."/>
            <person name="Yoshizawa S."/>
            <person name="Kogure K."/>
        </authorList>
    </citation>
    <scope>NUCLEOTIDE SEQUENCE [LARGE SCALE GENOMIC DNA]</scope>
    <source>
        <strain evidence="8">SG-18</strain>
    </source>
</reference>
<name>A0A2S7T9C3_9FLAO</name>
<dbReference type="AlphaFoldDB" id="A0A2S7T9C3"/>
<evidence type="ECO:0000256" key="3">
    <source>
        <dbReference type="ARBA" id="ARBA00022989"/>
    </source>
</evidence>
<evidence type="ECO:0000256" key="5">
    <source>
        <dbReference type="SAM" id="Phobius"/>
    </source>
</evidence>
<evidence type="ECO:0000256" key="2">
    <source>
        <dbReference type="ARBA" id="ARBA00022692"/>
    </source>
</evidence>
<proteinExistence type="predicted"/>
<dbReference type="Pfam" id="PF01381">
    <property type="entry name" value="HTH_3"/>
    <property type="match status" value="1"/>
</dbReference>
<dbReference type="InterPro" id="IPR019109">
    <property type="entry name" value="MamF_MmsF"/>
</dbReference>
<comment type="caution">
    <text evidence="7">The sequence shown here is derived from an EMBL/GenBank/DDBJ whole genome shotgun (WGS) entry which is preliminary data.</text>
</comment>
<feature type="transmembrane region" description="Helical" evidence="5">
    <location>
        <begin position="110"/>
        <end position="130"/>
    </location>
</feature>
<dbReference type="RefSeq" id="WP_105002203.1">
    <property type="nucleotide sequence ID" value="NZ_MQVX01000001.1"/>
</dbReference>
<protein>
    <recommendedName>
        <fullName evidence="6">HTH cro/C1-type domain-containing protein</fullName>
    </recommendedName>
</protein>
<sequence>MQNQLKRIRESRHMTQHQLAEESGLSLRTIQRVEAGQVLKGHTLTTLAETLGLKEEELLQPVVSVDLVGVKWINLSSLSFLIFPFGNILLPLYLTHKAKSPQVKEQGKQIFLVQIAWFVLFAFALVLTPWLQSTLGLESPLIFPVIFGFLLLNLVITIWNAIHLEKKGELAIRLTAK</sequence>
<accession>A0A2S7T9C3</accession>
<evidence type="ECO:0000313" key="7">
    <source>
        <dbReference type="EMBL" id="PQJ16533.1"/>
    </source>
</evidence>
<evidence type="ECO:0000256" key="1">
    <source>
        <dbReference type="ARBA" id="ARBA00004141"/>
    </source>
</evidence>
<dbReference type="CDD" id="cd00093">
    <property type="entry name" value="HTH_XRE"/>
    <property type="match status" value="1"/>
</dbReference>
<keyword evidence="2 5" id="KW-0812">Transmembrane</keyword>
<dbReference type="EMBL" id="MQVX01000001">
    <property type="protein sequence ID" value="PQJ16533.1"/>
    <property type="molecule type" value="Genomic_DNA"/>
</dbReference>
<feature type="transmembrane region" description="Helical" evidence="5">
    <location>
        <begin position="142"/>
        <end position="162"/>
    </location>
</feature>
<comment type="subcellular location">
    <subcellularLocation>
        <location evidence="1">Membrane</location>
        <topology evidence="1">Multi-pass membrane protein</topology>
    </subcellularLocation>
</comment>
<dbReference type="GO" id="GO:0003677">
    <property type="term" value="F:DNA binding"/>
    <property type="evidence" value="ECO:0007669"/>
    <property type="project" value="InterPro"/>
</dbReference>
<organism evidence="7 8">
    <name type="scientific">Aureicoccus marinus</name>
    <dbReference type="NCBI Taxonomy" id="754435"/>
    <lineage>
        <taxon>Bacteria</taxon>
        <taxon>Pseudomonadati</taxon>
        <taxon>Bacteroidota</taxon>
        <taxon>Flavobacteriia</taxon>
        <taxon>Flavobacteriales</taxon>
        <taxon>Flavobacteriaceae</taxon>
        <taxon>Aureicoccus</taxon>
    </lineage>
</organism>
<dbReference type="Proteomes" id="UP000239366">
    <property type="component" value="Unassembled WGS sequence"/>
</dbReference>